<dbReference type="RefSeq" id="WP_377511673.1">
    <property type="nucleotide sequence ID" value="NZ_JBHULU010000027.1"/>
</dbReference>
<evidence type="ECO:0000256" key="1">
    <source>
        <dbReference type="SAM" id="MobiDB-lite"/>
    </source>
</evidence>
<evidence type="ECO:0000256" key="2">
    <source>
        <dbReference type="SAM" id="Phobius"/>
    </source>
</evidence>
<keyword evidence="2" id="KW-0472">Membrane</keyword>
<organism evidence="3 4">
    <name type="scientific">Pontibacter locisalis</name>
    <dbReference type="NCBI Taxonomy" id="1719035"/>
    <lineage>
        <taxon>Bacteria</taxon>
        <taxon>Pseudomonadati</taxon>
        <taxon>Bacteroidota</taxon>
        <taxon>Cytophagia</taxon>
        <taxon>Cytophagales</taxon>
        <taxon>Hymenobacteraceae</taxon>
        <taxon>Pontibacter</taxon>
    </lineage>
</organism>
<dbReference type="EMBL" id="JBHULU010000027">
    <property type="protein sequence ID" value="MFD2515913.1"/>
    <property type="molecule type" value="Genomic_DNA"/>
</dbReference>
<dbReference type="Proteomes" id="UP001597544">
    <property type="component" value="Unassembled WGS sequence"/>
</dbReference>
<accession>A0ABW5ISH2</accession>
<comment type="caution">
    <text evidence="3">The sequence shown here is derived from an EMBL/GenBank/DDBJ whole genome shotgun (WGS) entry which is preliminary data.</text>
</comment>
<reference evidence="4" key="1">
    <citation type="journal article" date="2019" name="Int. J. Syst. Evol. Microbiol.">
        <title>The Global Catalogue of Microorganisms (GCM) 10K type strain sequencing project: providing services to taxonomists for standard genome sequencing and annotation.</title>
        <authorList>
            <consortium name="The Broad Institute Genomics Platform"/>
            <consortium name="The Broad Institute Genome Sequencing Center for Infectious Disease"/>
            <person name="Wu L."/>
            <person name="Ma J."/>
        </authorList>
    </citation>
    <scope>NUCLEOTIDE SEQUENCE [LARGE SCALE GENOMIC DNA]</scope>
    <source>
        <strain evidence="4">KCTC 42498</strain>
    </source>
</reference>
<name>A0ABW5ISH2_9BACT</name>
<keyword evidence="4" id="KW-1185">Reference proteome</keyword>
<proteinExistence type="predicted"/>
<feature type="region of interest" description="Disordered" evidence="1">
    <location>
        <begin position="1"/>
        <end position="30"/>
    </location>
</feature>
<evidence type="ECO:0000313" key="4">
    <source>
        <dbReference type="Proteomes" id="UP001597544"/>
    </source>
</evidence>
<protein>
    <submittedName>
        <fullName evidence="3">Uncharacterized protein</fullName>
    </submittedName>
</protein>
<feature type="transmembrane region" description="Helical" evidence="2">
    <location>
        <begin position="70"/>
        <end position="90"/>
    </location>
</feature>
<evidence type="ECO:0000313" key="3">
    <source>
        <dbReference type="EMBL" id="MFD2515913.1"/>
    </source>
</evidence>
<gene>
    <name evidence="3" type="ORF">ACFSRY_18725</name>
</gene>
<keyword evidence="2" id="KW-1133">Transmembrane helix</keyword>
<sequence length="93" mass="10209">MLTTTAERSAAAPEKESLQVQRPKQIPSTAKQKSQFFGLCLKTLYLYASVLGVVLVLCGLLIAVKNHNVLMVECFKALMIVGILNLIRVFSIS</sequence>
<feature type="compositionally biased region" description="Polar residues" evidence="1">
    <location>
        <begin position="18"/>
        <end position="30"/>
    </location>
</feature>
<keyword evidence="2" id="KW-0812">Transmembrane</keyword>
<feature type="transmembrane region" description="Helical" evidence="2">
    <location>
        <begin position="44"/>
        <end position="64"/>
    </location>
</feature>